<dbReference type="EMBL" id="BMMK01000010">
    <property type="protein sequence ID" value="GGM53247.1"/>
    <property type="molecule type" value="Genomic_DNA"/>
</dbReference>
<comment type="caution">
    <text evidence="2">The sequence shown here is derived from an EMBL/GenBank/DDBJ whole genome shotgun (WGS) entry which is preliminary data.</text>
</comment>
<proteinExistence type="predicted"/>
<gene>
    <name evidence="2" type="ORF">GCM10012275_25290</name>
</gene>
<sequence length="71" mass="7598">MHARPVGLPYALGHRTTGHGDFPGLGFPETLAHAGTRASARRDRAEALAIVTGTDETTRPPSYFLPSTRVL</sequence>
<reference evidence="2" key="1">
    <citation type="journal article" date="2014" name="Int. J. Syst. Evol. Microbiol.">
        <title>Complete genome sequence of Corynebacterium casei LMG S-19264T (=DSM 44701T), isolated from a smear-ripened cheese.</title>
        <authorList>
            <consortium name="US DOE Joint Genome Institute (JGI-PGF)"/>
            <person name="Walter F."/>
            <person name="Albersmeier A."/>
            <person name="Kalinowski J."/>
            <person name="Ruckert C."/>
        </authorList>
    </citation>
    <scope>NUCLEOTIDE SEQUENCE</scope>
    <source>
        <strain evidence="2">CGMCC 4.5737</strain>
    </source>
</reference>
<organism evidence="2 3">
    <name type="scientific">Longimycelium tulufanense</name>
    <dbReference type="NCBI Taxonomy" id="907463"/>
    <lineage>
        <taxon>Bacteria</taxon>
        <taxon>Bacillati</taxon>
        <taxon>Actinomycetota</taxon>
        <taxon>Actinomycetes</taxon>
        <taxon>Pseudonocardiales</taxon>
        <taxon>Pseudonocardiaceae</taxon>
        <taxon>Longimycelium</taxon>
    </lineage>
</organism>
<evidence type="ECO:0000313" key="2">
    <source>
        <dbReference type="EMBL" id="GGM53247.1"/>
    </source>
</evidence>
<name>A0A8J3CFJ6_9PSEU</name>
<reference evidence="2" key="2">
    <citation type="submission" date="2020-09" db="EMBL/GenBank/DDBJ databases">
        <authorList>
            <person name="Sun Q."/>
            <person name="Zhou Y."/>
        </authorList>
    </citation>
    <scope>NUCLEOTIDE SEQUENCE</scope>
    <source>
        <strain evidence="2">CGMCC 4.5737</strain>
    </source>
</reference>
<dbReference type="AlphaFoldDB" id="A0A8J3CFJ6"/>
<evidence type="ECO:0000313" key="3">
    <source>
        <dbReference type="Proteomes" id="UP000637578"/>
    </source>
</evidence>
<protein>
    <submittedName>
        <fullName evidence="2">Uncharacterized protein</fullName>
    </submittedName>
</protein>
<feature type="region of interest" description="Disordered" evidence="1">
    <location>
        <begin position="50"/>
        <end position="71"/>
    </location>
</feature>
<evidence type="ECO:0000256" key="1">
    <source>
        <dbReference type="SAM" id="MobiDB-lite"/>
    </source>
</evidence>
<dbReference type="Proteomes" id="UP000637578">
    <property type="component" value="Unassembled WGS sequence"/>
</dbReference>
<accession>A0A8J3CFJ6</accession>
<keyword evidence="3" id="KW-1185">Reference proteome</keyword>